<dbReference type="STRING" id="610380.E2BAF4"/>
<gene>
    <name evidence="4" type="ORF">EAI_06087</name>
</gene>
<dbReference type="PANTHER" id="PTHR22891">
    <property type="entry name" value="EUKARYOTIC TRANSLATION INITIATION FACTOR 2C"/>
    <property type="match status" value="1"/>
</dbReference>
<feature type="domain" description="Piwi" evidence="3">
    <location>
        <begin position="791"/>
        <end position="1097"/>
    </location>
</feature>
<dbReference type="InterPro" id="IPR036085">
    <property type="entry name" value="PAZ_dom_sf"/>
</dbReference>
<evidence type="ECO:0000313" key="5">
    <source>
        <dbReference type="Proteomes" id="UP000008237"/>
    </source>
</evidence>
<dbReference type="CDD" id="cd02846">
    <property type="entry name" value="PAZ_argonaute_like"/>
    <property type="match status" value="1"/>
</dbReference>
<dbReference type="SUPFAM" id="SSF101690">
    <property type="entry name" value="PAZ domain"/>
    <property type="match status" value="1"/>
</dbReference>
<feature type="compositionally biased region" description="Low complexity" evidence="1">
    <location>
        <begin position="104"/>
        <end position="121"/>
    </location>
</feature>
<dbReference type="GO" id="GO:0034587">
    <property type="term" value="P:piRNA processing"/>
    <property type="evidence" value="ECO:0007669"/>
    <property type="project" value="UniProtKB-ARBA"/>
</dbReference>
<sequence>MFSWGRPKDILRMKKHLQDVLKTYTGRPLDICAIKEATEFIVTNCESNTQQPRKWGPPRPQQAAPRQISEPGSLSHPQQIPIQQFPSPQQVPQPQTWGSPRSGQLTTPQQQQFRLQQANQPPVQPSTQHQTFPQYVQQQPQVQPPPQLQQMQPMWVRPSQIPSQQSQPVQSAWVRPPQAPSQQSQPVQSAWARPPQAQQVPPQQSQQVPPQQSAWIRPLQVAQPPQQVPQVPLQQPLSYPSTSGRQAAGAGDDGLKGKVTSPTSVTEKLSKVAIWETKSKSNMTEKDLNIPRRPNPLKAGNVGQRVIVLTNMFEIVFKPNFVDKAVHYDVKVVPTDTTKRLPKKDESTVKLEVKNKVLLRKIFEQFRSENFRDRYPAFDGKANAFTANDLPFSNTFVKEINFYDEEKEEHRTFEVTLNKAGIVDLSWIKHMRPGIDETVINKTAIQVLDIILRHAPSSRLINVGRSLFPPGDNRRVKALGSGLDLHVGGYLSAVIGWKPYLNIDVSHKAFATSQTILALMCELCNLVNNQINVRAVYDNINKISKFLAGLKVNYAIPGQPSTKRTFRVNELGPDATQYKFEVNGKMYTIQEYYANIKNYKIIWPNLPCLWVGKRDGKTYLPAELCSIVAGQAINRKLDESQTTQMIRYAATDTDERKTKIITACRGINVNNSPVMQKEFLLSISTEMKEVEARILPPPELLYDRASVQVRKGVWRAKRFNTPAMLEDNTWTIVNTCPQNMDNKIPDFVQILQDQANIVGMRIGKPQLPYLKVRPVPFEIEKLFMEKKNLKLIFVILPNHTDAVYGKVKKISELRVGVLTQCVKIKNVYSTNSSTAHNILLKVNSKLNGINHTFTSRTMPYCLRDTNYMLIGADVSHPSPDAKDIPSVAAVAASHDETTFKYNVTIRLQQAKQEEIADLKEIMLKHIVFYVNEMKRVPKRIFFYRDGVSEGQIAMVLDKEIRSIKEACIEYARTRRDFKPELTFVIVQKRHHVRIFPKNPNETDDRNKNVRAGTIVDTEITHPNHIDFYLVSHASIQGTARPTKYRCICNESNFNENQLEELTYHLCHMYARCTRSVSYPAPTYYAHLAAYRGRMWIQGDRYTDNDFQDKAKCKLEPILQLPMSFV</sequence>
<dbReference type="EMBL" id="GL446721">
    <property type="protein sequence ID" value="EFN87316.1"/>
    <property type="molecule type" value="Genomic_DNA"/>
</dbReference>
<dbReference type="InterPro" id="IPR045246">
    <property type="entry name" value="Piwi_ago-like"/>
</dbReference>
<dbReference type="InterPro" id="IPR003165">
    <property type="entry name" value="Piwi"/>
</dbReference>
<dbReference type="Proteomes" id="UP000008237">
    <property type="component" value="Unassembled WGS sequence"/>
</dbReference>
<dbReference type="Pfam" id="PF16486">
    <property type="entry name" value="ArgoN"/>
    <property type="match status" value="1"/>
</dbReference>
<proteinExistence type="predicted"/>
<dbReference type="Gene3D" id="3.40.50.2300">
    <property type="match status" value="1"/>
</dbReference>
<evidence type="ECO:0000259" key="2">
    <source>
        <dbReference type="PROSITE" id="PS50821"/>
    </source>
</evidence>
<dbReference type="CDD" id="cd04657">
    <property type="entry name" value="Piwi_ago-like"/>
    <property type="match status" value="1"/>
</dbReference>
<dbReference type="Pfam" id="PF08699">
    <property type="entry name" value="ArgoL1"/>
    <property type="match status" value="1"/>
</dbReference>
<dbReference type="Gene3D" id="2.170.260.10">
    <property type="entry name" value="paz domain"/>
    <property type="match status" value="1"/>
</dbReference>
<accession>E2BAF4</accession>
<dbReference type="InterPro" id="IPR014811">
    <property type="entry name" value="ArgoL1"/>
</dbReference>
<feature type="compositionally biased region" description="Low complexity" evidence="1">
    <location>
        <begin position="77"/>
        <end position="95"/>
    </location>
</feature>
<dbReference type="GO" id="GO:0003723">
    <property type="term" value="F:RNA binding"/>
    <property type="evidence" value="ECO:0007669"/>
    <property type="project" value="InterPro"/>
</dbReference>
<evidence type="ECO:0000256" key="1">
    <source>
        <dbReference type="SAM" id="MobiDB-lite"/>
    </source>
</evidence>
<dbReference type="InterPro" id="IPR032474">
    <property type="entry name" value="Argonaute_N"/>
</dbReference>
<keyword evidence="5" id="KW-1185">Reference proteome</keyword>
<reference evidence="4 5" key="1">
    <citation type="journal article" date="2010" name="Science">
        <title>Genomic comparison of the ants Camponotus floridanus and Harpegnathos saltator.</title>
        <authorList>
            <person name="Bonasio R."/>
            <person name="Zhang G."/>
            <person name="Ye C."/>
            <person name="Mutti N.S."/>
            <person name="Fang X."/>
            <person name="Qin N."/>
            <person name="Donahue G."/>
            <person name="Yang P."/>
            <person name="Li Q."/>
            <person name="Li C."/>
            <person name="Zhang P."/>
            <person name="Huang Z."/>
            <person name="Berger S.L."/>
            <person name="Reinberg D."/>
            <person name="Wang J."/>
            <person name="Liebig J."/>
        </authorList>
    </citation>
    <scope>NUCLEOTIDE SEQUENCE [LARGE SCALE GENOMIC DNA]</scope>
    <source>
        <strain evidence="4 5">R22 G/1</strain>
    </source>
</reference>
<keyword evidence="4" id="KW-0648">Protein biosynthesis</keyword>
<dbReference type="InParanoid" id="E2BAF4"/>
<feature type="compositionally biased region" description="Low complexity" evidence="1">
    <location>
        <begin position="180"/>
        <end position="237"/>
    </location>
</feature>
<dbReference type="GO" id="GO:0003743">
    <property type="term" value="F:translation initiation factor activity"/>
    <property type="evidence" value="ECO:0007669"/>
    <property type="project" value="UniProtKB-KW"/>
</dbReference>
<dbReference type="Pfam" id="PF02170">
    <property type="entry name" value="PAZ"/>
    <property type="match status" value="1"/>
</dbReference>
<dbReference type="PROSITE" id="PS50822">
    <property type="entry name" value="PIWI"/>
    <property type="match status" value="1"/>
</dbReference>
<dbReference type="Gene3D" id="3.30.420.10">
    <property type="entry name" value="Ribonuclease H-like superfamily/Ribonuclease H"/>
    <property type="match status" value="1"/>
</dbReference>
<feature type="compositionally biased region" description="Low complexity" evidence="1">
    <location>
        <begin position="148"/>
        <end position="171"/>
    </location>
</feature>
<organism evidence="5">
    <name type="scientific">Harpegnathos saltator</name>
    <name type="common">Jerdon's jumping ant</name>
    <dbReference type="NCBI Taxonomy" id="610380"/>
    <lineage>
        <taxon>Eukaryota</taxon>
        <taxon>Metazoa</taxon>
        <taxon>Ecdysozoa</taxon>
        <taxon>Arthropoda</taxon>
        <taxon>Hexapoda</taxon>
        <taxon>Insecta</taxon>
        <taxon>Pterygota</taxon>
        <taxon>Neoptera</taxon>
        <taxon>Endopterygota</taxon>
        <taxon>Hymenoptera</taxon>
        <taxon>Apocrita</taxon>
        <taxon>Aculeata</taxon>
        <taxon>Formicoidea</taxon>
        <taxon>Formicidae</taxon>
        <taxon>Ponerinae</taxon>
        <taxon>Ponerini</taxon>
        <taxon>Harpegnathos</taxon>
    </lineage>
</organism>
<dbReference type="AlphaFoldDB" id="E2BAF4"/>
<dbReference type="OrthoDB" id="10252740at2759"/>
<feature type="domain" description="PAZ" evidence="2">
    <location>
        <begin position="522"/>
        <end position="629"/>
    </location>
</feature>
<dbReference type="OMA" id="QGPQQTW"/>
<dbReference type="InterPro" id="IPR003100">
    <property type="entry name" value="PAZ_dom"/>
</dbReference>
<dbReference type="SMART" id="SM00950">
    <property type="entry name" value="Piwi"/>
    <property type="match status" value="1"/>
</dbReference>
<protein>
    <submittedName>
        <fullName evidence="4">Eukaryotic translation initiation factor 2C 2</fullName>
    </submittedName>
</protein>
<evidence type="ECO:0000259" key="3">
    <source>
        <dbReference type="PROSITE" id="PS50822"/>
    </source>
</evidence>
<keyword evidence="4" id="KW-0396">Initiation factor</keyword>
<dbReference type="SMART" id="SM01163">
    <property type="entry name" value="DUF1785"/>
    <property type="match status" value="1"/>
</dbReference>
<dbReference type="PROSITE" id="PS50821">
    <property type="entry name" value="PAZ"/>
    <property type="match status" value="1"/>
</dbReference>
<dbReference type="InterPro" id="IPR036397">
    <property type="entry name" value="RNaseH_sf"/>
</dbReference>
<name>E2BAF4_HARSA</name>
<dbReference type="InterPro" id="IPR012337">
    <property type="entry name" value="RNaseH-like_sf"/>
</dbReference>
<dbReference type="Pfam" id="PF16488">
    <property type="entry name" value="ArgoL2"/>
    <property type="match status" value="1"/>
</dbReference>
<dbReference type="InterPro" id="IPR032472">
    <property type="entry name" value="ArgoL2"/>
</dbReference>
<feature type="compositionally biased region" description="Low complexity" evidence="1">
    <location>
        <begin position="128"/>
        <end position="141"/>
    </location>
</feature>
<dbReference type="SUPFAM" id="SSF53098">
    <property type="entry name" value="Ribonuclease H-like"/>
    <property type="match status" value="1"/>
</dbReference>
<evidence type="ECO:0000313" key="4">
    <source>
        <dbReference type="EMBL" id="EFN87316.1"/>
    </source>
</evidence>
<dbReference type="Pfam" id="PF02171">
    <property type="entry name" value="Piwi"/>
    <property type="match status" value="1"/>
</dbReference>
<feature type="region of interest" description="Disordered" evidence="1">
    <location>
        <begin position="47"/>
        <end position="263"/>
    </location>
</feature>